<gene>
    <name evidence="6" type="primary">deoC</name>
    <name evidence="7" type="ORF">LX97_00042</name>
</gene>
<sequence>MKINKHIEHTNLDPTFSDRQIGDLCQEVRDHSFYGVCVRPGNVFACAEEFTTRAKESIATVVGFPFGATNTTSLLEEVKYVVDYVSHIDMVMDLHSFHSGRTKAVLDQIKAVRDLASEVQLRVIVETGYLNEDQLKQATEIVLKTQADCIKTCTGYGPRGVSMQDIQIIKSVCGVDLGIKASGGIKNYQFACDLINAGATVLGTSAGLDLMKQQKIFLR</sequence>
<proteinExistence type="inferred from homology"/>
<evidence type="ECO:0000256" key="2">
    <source>
        <dbReference type="ARBA" id="ARBA00022490"/>
    </source>
</evidence>
<keyword evidence="8" id="KW-1185">Reference proteome</keyword>
<dbReference type="InterPro" id="IPR011343">
    <property type="entry name" value="DeoC"/>
</dbReference>
<dbReference type="Gene3D" id="3.20.20.70">
    <property type="entry name" value="Aldolase class I"/>
    <property type="match status" value="1"/>
</dbReference>
<comment type="caution">
    <text evidence="7">The sequence shown here is derived from an EMBL/GenBank/DDBJ whole genome shotgun (WGS) entry which is preliminary data.</text>
</comment>
<protein>
    <recommendedName>
        <fullName evidence="6">Deoxyribose-phosphate aldolase</fullName>
        <shortName evidence="6">DERA</shortName>
        <ecNumber evidence="6">4.1.2.4</ecNumber>
    </recommendedName>
    <alternativeName>
        <fullName evidence="6">2-deoxy-D-ribose 5-phosphate aldolase</fullName>
    </alternativeName>
    <alternativeName>
        <fullName evidence="6">Phosphodeoxyriboaldolase</fullName>
        <shortName evidence="6">Deoxyriboaldolase</shortName>
    </alternativeName>
</protein>
<evidence type="ECO:0000256" key="4">
    <source>
        <dbReference type="ARBA" id="ARBA00023270"/>
    </source>
</evidence>
<comment type="catalytic activity">
    <reaction evidence="5 6">
        <text>2-deoxy-D-ribose 5-phosphate = D-glyceraldehyde 3-phosphate + acetaldehyde</text>
        <dbReference type="Rhea" id="RHEA:12821"/>
        <dbReference type="ChEBI" id="CHEBI:15343"/>
        <dbReference type="ChEBI" id="CHEBI:59776"/>
        <dbReference type="ChEBI" id="CHEBI:62877"/>
        <dbReference type="EC" id="4.1.2.4"/>
    </reaction>
</comment>
<dbReference type="SMART" id="SM01133">
    <property type="entry name" value="DeoC"/>
    <property type="match status" value="1"/>
</dbReference>
<dbReference type="EMBL" id="QKZR01000001">
    <property type="protein sequence ID" value="PZX43043.1"/>
    <property type="molecule type" value="Genomic_DNA"/>
</dbReference>
<dbReference type="EC" id="4.1.2.4" evidence="6"/>
<evidence type="ECO:0000256" key="1">
    <source>
        <dbReference type="ARBA" id="ARBA00010936"/>
    </source>
</evidence>
<reference evidence="7 8" key="1">
    <citation type="submission" date="2018-06" db="EMBL/GenBank/DDBJ databases">
        <title>Genomic Encyclopedia of Archaeal and Bacterial Type Strains, Phase II (KMG-II): from individual species to whole genera.</title>
        <authorList>
            <person name="Goeker M."/>
        </authorList>
    </citation>
    <scope>NUCLEOTIDE SEQUENCE [LARGE SCALE GENOMIC DNA]</scope>
    <source>
        <strain evidence="7 8">DSM 17205</strain>
    </source>
</reference>
<dbReference type="InterPro" id="IPR028581">
    <property type="entry name" value="DeoC_typeI"/>
</dbReference>
<dbReference type="Proteomes" id="UP000248584">
    <property type="component" value="Unassembled WGS sequence"/>
</dbReference>
<dbReference type="PANTHER" id="PTHR10889:SF1">
    <property type="entry name" value="DEOXYRIBOSE-PHOSPHATE ALDOLASE"/>
    <property type="match status" value="1"/>
</dbReference>
<evidence type="ECO:0000256" key="5">
    <source>
        <dbReference type="ARBA" id="ARBA00048791"/>
    </source>
</evidence>
<evidence type="ECO:0000256" key="6">
    <source>
        <dbReference type="HAMAP-Rule" id="MF_00114"/>
    </source>
</evidence>
<dbReference type="InterPro" id="IPR002915">
    <property type="entry name" value="DeoC/FbaB/LacD_aldolase"/>
</dbReference>
<dbReference type="NCBIfam" id="TIGR00126">
    <property type="entry name" value="deoC"/>
    <property type="match status" value="1"/>
</dbReference>
<evidence type="ECO:0000313" key="7">
    <source>
        <dbReference type="EMBL" id="PZX43043.1"/>
    </source>
</evidence>
<keyword evidence="4 6" id="KW-0704">Schiff base</keyword>
<dbReference type="Pfam" id="PF01791">
    <property type="entry name" value="DeoC"/>
    <property type="match status" value="1"/>
</dbReference>
<comment type="function">
    <text evidence="6">Catalyzes a reversible aldol reaction between acetaldehyde and D-glyceraldehyde 3-phosphate to generate 2-deoxy-D-ribose 5-phosphate.</text>
</comment>
<dbReference type="SUPFAM" id="SSF51569">
    <property type="entry name" value="Aldolase"/>
    <property type="match status" value="1"/>
</dbReference>
<name>A0ABX5PZ29_9FLAO</name>
<dbReference type="InterPro" id="IPR013785">
    <property type="entry name" value="Aldolase_TIM"/>
</dbReference>
<feature type="active site" description="Proton donor/acceptor" evidence="6">
    <location>
        <position position="180"/>
    </location>
</feature>
<keyword evidence="3 6" id="KW-0456">Lyase</keyword>
<dbReference type="RefSeq" id="WP_015360833.1">
    <property type="nucleotide sequence ID" value="NZ_QKZR01000001.1"/>
</dbReference>
<feature type="active site" description="Proton donor/acceptor" evidence="6">
    <location>
        <position position="89"/>
    </location>
</feature>
<keyword evidence="2 6" id="KW-0963">Cytoplasm</keyword>
<dbReference type="HAMAP" id="MF_00114">
    <property type="entry name" value="DeoC_type1"/>
    <property type="match status" value="1"/>
</dbReference>
<comment type="similarity">
    <text evidence="1 6">Belongs to the DeoC/FbaB aldolase family. DeoC type 1 subfamily.</text>
</comment>
<dbReference type="PIRSF" id="PIRSF001357">
    <property type="entry name" value="DeoC"/>
    <property type="match status" value="1"/>
</dbReference>
<organism evidence="7 8">
    <name type="scientific">Nonlabens dokdonensis</name>
    <dbReference type="NCBI Taxonomy" id="328515"/>
    <lineage>
        <taxon>Bacteria</taxon>
        <taxon>Pseudomonadati</taxon>
        <taxon>Bacteroidota</taxon>
        <taxon>Flavobacteriia</taxon>
        <taxon>Flavobacteriales</taxon>
        <taxon>Flavobacteriaceae</taxon>
        <taxon>Nonlabens</taxon>
    </lineage>
</organism>
<dbReference type="CDD" id="cd00959">
    <property type="entry name" value="DeoC"/>
    <property type="match status" value="1"/>
</dbReference>
<evidence type="ECO:0000313" key="8">
    <source>
        <dbReference type="Proteomes" id="UP000248584"/>
    </source>
</evidence>
<feature type="active site" description="Schiff-base intermediate with acetaldehyde" evidence="6">
    <location>
        <position position="151"/>
    </location>
</feature>
<dbReference type="PANTHER" id="PTHR10889">
    <property type="entry name" value="DEOXYRIBOSE-PHOSPHATE ALDOLASE"/>
    <property type="match status" value="1"/>
</dbReference>
<accession>A0ABX5PZ29</accession>
<comment type="pathway">
    <text evidence="6">Carbohydrate degradation; 2-deoxy-D-ribose 1-phosphate degradation; D-glyceraldehyde 3-phosphate and acetaldehyde from 2-deoxy-alpha-D-ribose 1-phosphate: step 2/2.</text>
</comment>
<comment type="subcellular location">
    <subcellularLocation>
        <location evidence="6">Cytoplasm</location>
    </subcellularLocation>
</comment>
<evidence type="ECO:0000256" key="3">
    <source>
        <dbReference type="ARBA" id="ARBA00023239"/>
    </source>
</evidence>